<dbReference type="InterPro" id="IPR035958">
    <property type="entry name" value="SecB-like_sf"/>
</dbReference>
<evidence type="ECO:0000313" key="2">
    <source>
        <dbReference type="Proteomes" id="UP000095598"/>
    </source>
</evidence>
<dbReference type="EMBL" id="CYXT01000037">
    <property type="protein sequence ID" value="CUN18613.1"/>
    <property type="molecule type" value="Genomic_DNA"/>
</dbReference>
<accession>A0A173UUB6</accession>
<evidence type="ECO:0000313" key="1">
    <source>
        <dbReference type="EMBL" id="CUN18613.1"/>
    </source>
</evidence>
<dbReference type="RefSeq" id="WP_055259871.1">
    <property type="nucleotide sequence ID" value="NZ_CYXT01000037.1"/>
</dbReference>
<dbReference type="AlphaFoldDB" id="A0A173UUB6"/>
<protein>
    <submittedName>
        <fullName evidence="1">Preprotein translocase subunit SecB</fullName>
    </submittedName>
</protein>
<sequence length="130" mass="15073">MNNKNIESVLKLNNLVFDKINFERHGFKSDNEFRFEISSEIFEKNGHYRVTLKLEGEKNDEYTVSISLSGFFTFDSQYQLSEEDVETLITKNGIAILMPYLRNQLSNLTAQPNTDAVVLPIFNINNMLKK</sequence>
<reference evidence="1 2" key="1">
    <citation type="submission" date="2015-09" db="EMBL/GenBank/DDBJ databases">
        <authorList>
            <consortium name="Pathogen Informatics"/>
        </authorList>
    </citation>
    <scope>NUCLEOTIDE SEQUENCE [LARGE SCALE GENOMIC DNA]</scope>
    <source>
        <strain evidence="1 2">2789STDY5608868</strain>
    </source>
</reference>
<name>A0A173UUB6_ANAHA</name>
<dbReference type="Proteomes" id="UP000095598">
    <property type="component" value="Unassembled WGS sequence"/>
</dbReference>
<dbReference type="SUPFAM" id="SSF54611">
    <property type="entry name" value="SecB-like"/>
    <property type="match status" value="1"/>
</dbReference>
<gene>
    <name evidence="1" type="ORF">ERS852425_03194</name>
</gene>
<proteinExistence type="predicted"/>
<organism evidence="1 2">
    <name type="scientific">Anaerostipes hadrus</name>
    <dbReference type="NCBI Taxonomy" id="649756"/>
    <lineage>
        <taxon>Bacteria</taxon>
        <taxon>Bacillati</taxon>
        <taxon>Bacillota</taxon>
        <taxon>Clostridia</taxon>
        <taxon>Lachnospirales</taxon>
        <taxon>Lachnospiraceae</taxon>
        <taxon>Anaerostipes</taxon>
    </lineage>
</organism>
<dbReference type="Gene3D" id="3.10.420.10">
    <property type="entry name" value="SecB-like"/>
    <property type="match status" value="1"/>
</dbReference>